<sequence>MFSRICILARAVLFLAVSRSKITSRAENLAAKSIQIAIGVVVALVVRFGITWLADSMIGLHIPQFADTALFLSITFFSFFLLISAVMSLVSIKGIAIFALILFLGAPLLAVAPEMMSPFYRDWVDTWLPMRFMVEGLRDLFFFGNGLHRNHAVSTLTWIGLGSAVVILASAWKPRAAEQSYKIEG</sequence>
<protein>
    <submittedName>
        <fullName evidence="2">Uncharacterized protein</fullName>
    </submittedName>
</protein>
<dbReference type="EMBL" id="JBHTKX010000001">
    <property type="protein sequence ID" value="MFD1127845.1"/>
    <property type="molecule type" value="Genomic_DNA"/>
</dbReference>
<dbReference type="RefSeq" id="WP_379292425.1">
    <property type="nucleotide sequence ID" value="NZ_JBHTKX010000001.1"/>
</dbReference>
<reference evidence="3" key="1">
    <citation type="journal article" date="2019" name="Int. J. Syst. Evol. Microbiol.">
        <title>The Global Catalogue of Microorganisms (GCM) 10K type strain sequencing project: providing services to taxonomists for standard genome sequencing and annotation.</title>
        <authorList>
            <consortium name="The Broad Institute Genomics Platform"/>
            <consortium name="The Broad Institute Genome Sequencing Center for Infectious Disease"/>
            <person name="Wu L."/>
            <person name="Ma J."/>
        </authorList>
    </citation>
    <scope>NUCLEOTIDE SEQUENCE [LARGE SCALE GENOMIC DNA]</scope>
    <source>
        <strain evidence="3">CCUG 53519</strain>
    </source>
</reference>
<name>A0ABW3Q0Y3_9BACL</name>
<comment type="caution">
    <text evidence="2">The sequence shown here is derived from an EMBL/GenBank/DDBJ whole genome shotgun (WGS) entry which is preliminary data.</text>
</comment>
<feature type="transmembrane region" description="Helical" evidence="1">
    <location>
        <begin position="66"/>
        <end position="89"/>
    </location>
</feature>
<accession>A0ABW3Q0Y3</accession>
<feature type="transmembrane region" description="Helical" evidence="1">
    <location>
        <begin position="36"/>
        <end position="54"/>
    </location>
</feature>
<keyword evidence="1" id="KW-0812">Transmembrane</keyword>
<evidence type="ECO:0000256" key="1">
    <source>
        <dbReference type="SAM" id="Phobius"/>
    </source>
</evidence>
<keyword evidence="1" id="KW-0472">Membrane</keyword>
<feature type="transmembrane region" description="Helical" evidence="1">
    <location>
        <begin position="95"/>
        <end position="112"/>
    </location>
</feature>
<keyword evidence="1" id="KW-1133">Transmembrane helix</keyword>
<feature type="transmembrane region" description="Helical" evidence="1">
    <location>
        <begin position="152"/>
        <end position="172"/>
    </location>
</feature>
<proteinExistence type="predicted"/>
<evidence type="ECO:0000313" key="3">
    <source>
        <dbReference type="Proteomes" id="UP001597169"/>
    </source>
</evidence>
<keyword evidence="3" id="KW-1185">Reference proteome</keyword>
<organism evidence="2 3">
    <name type="scientific">Paenibacillus provencensis</name>
    <dbReference type="NCBI Taxonomy" id="441151"/>
    <lineage>
        <taxon>Bacteria</taxon>
        <taxon>Bacillati</taxon>
        <taxon>Bacillota</taxon>
        <taxon>Bacilli</taxon>
        <taxon>Bacillales</taxon>
        <taxon>Paenibacillaceae</taxon>
        <taxon>Paenibacillus</taxon>
    </lineage>
</organism>
<evidence type="ECO:0000313" key="2">
    <source>
        <dbReference type="EMBL" id="MFD1127845.1"/>
    </source>
</evidence>
<gene>
    <name evidence="2" type="ORF">ACFQ3J_06630</name>
</gene>
<dbReference type="Proteomes" id="UP001597169">
    <property type="component" value="Unassembled WGS sequence"/>
</dbReference>